<dbReference type="PANTHER" id="PTHR43481">
    <property type="entry name" value="FRUCTOSE-1-PHOSPHATE PHOSPHATASE"/>
    <property type="match status" value="1"/>
</dbReference>
<dbReference type="SUPFAM" id="SSF56784">
    <property type="entry name" value="HAD-like"/>
    <property type="match status" value="1"/>
</dbReference>
<dbReference type="InterPro" id="IPR023198">
    <property type="entry name" value="PGP-like_dom2"/>
</dbReference>
<dbReference type="RefSeq" id="WP_344532976.1">
    <property type="nucleotide sequence ID" value="NZ_BAAAPE010000015.1"/>
</dbReference>
<dbReference type="Gene3D" id="1.10.150.240">
    <property type="entry name" value="Putative phosphatase, domain 2"/>
    <property type="match status" value="1"/>
</dbReference>
<evidence type="ECO:0000313" key="2">
    <source>
        <dbReference type="Proteomes" id="UP001500016"/>
    </source>
</evidence>
<evidence type="ECO:0000313" key="1">
    <source>
        <dbReference type="EMBL" id="GAA2094567.1"/>
    </source>
</evidence>
<dbReference type="Proteomes" id="UP001500016">
    <property type="component" value="Unassembled WGS sequence"/>
</dbReference>
<dbReference type="InterPro" id="IPR006439">
    <property type="entry name" value="HAD-SF_hydro_IA"/>
</dbReference>
<proteinExistence type="predicted"/>
<organism evidence="1 2">
    <name type="scientific">Streptomyces albiaxialis</name>
    <dbReference type="NCBI Taxonomy" id="329523"/>
    <lineage>
        <taxon>Bacteria</taxon>
        <taxon>Bacillati</taxon>
        <taxon>Actinomycetota</taxon>
        <taxon>Actinomycetes</taxon>
        <taxon>Kitasatosporales</taxon>
        <taxon>Streptomycetaceae</taxon>
        <taxon>Streptomyces</taxon>
    </lineage>
</organism>
<dbReference type="SFLD" id="SFLDG01135">
    <property type="entry name" value="C1.5.6:_HAD__Beta-PGM__Phospha"/>
    <property type="match status" value="1"/>
</dbReference>
<dbReference type="InterPro" id="IPR036412">
    <property type="entry name" value="HAD-like_sf"/>
</dbReference>
<dbReference type="SFLD" id="SFLDG01129">
    <property type="entry name" value="C1.5:_HAD__Beta-PGM__Phosphata"/>
    <property type="match status" value="1"/>
</dbReference>
<comment type="caution">
    <text evidence="1">The sequence shown here is derived from an EMBL/GenBank/DDBJ whole genome shotgun (WGS) entry which is preliminary data.</text>
</comment>
<dbReference type="EMBL" id="BAAAPE010000015">
    <property type="protein sequence ID" value="GAA2094567.1"/>
    <property type="molecule type" value="Genomic_DNA"/>
</dbReference>
<dbReference type="InterPro" id="IPR051806">
    <property type="entry name" value="HAD-like_SPP"/>
</dbReference>
<dbReference type="Gene3D" id="3.40.50.1000">
    <property type="entry name" value="HAD superfamily/HAD-like"/>
    <property type="match status" value="1"/>
</dbReference>
<sequence>MTTHSDSDSDPTPERAAALFDLDGTLVDTEPRSRAAWAALFAAHGVPVAPHELDAFAGRPGKEAIAAHLDAFPGHTAEELYDEAKGYSAGPGMPTTRPVPGAVALLRKLRAAGVPLAVVTSGTREYAKDELAALGVLDLLDALVTADDVTRGKPDPEGYLRACALLDVRPEDAVVFEDAPAGIEAARRAGAYCVALTVTQPAAALTGADRVLPDLTGVTWPVAP</sequence>
<protein>
    <submittedName>
        <fullName evidence="1">Hexitol phosphatase HxpA</fullName>
    </submittedName>
</protein>
<gene>
    <name evidence="1" type="primary">hxpA</name>
    <name evidence="1" type="ORF">GCM10009801_62710</name>
</gene>
<dbReference type="Pfam" id="PF00702">
    <property type="entry name" value="Hydrolase"/>
    <property type="match status" value="1"/>
</dbReference>
<dbReference type="PRINTS" id="PR00413">
    <property type="entry name" value="HADHALOGNASE"/>
</dbReference>
<reference evidence="1 2" key="1">
    <citation type="journal article" date="2019" name="Int. J. Syst. Evol. Microbiol.">
        <title>The Global Catalogue of Microorganisms (GCM) 10K type strain sequencing project: providing services to taxonomists for standard genome sequencing and annotation.</title>
        <authorList>
            <consortium name="The Broad Institute Genomics Platform"/>
            <consortium name="The Broad Institute Genome Sequencing Center for Infectious Disease"/>
            <person name="Wu L."/>
            <person name="Ma J."/>
        </authorList>
    </citation>
    <scope>NUCLEOTIDE SEQUENCE [LARGE SCALE GENOMIC DNA]</scope>
    <source>
        <strain evidence="1 2">JCM 15478</strain>
    </source>
</reference>
<keyword evidence="2" id="KW-1185">Reference proteome</keyword>
<name>A0ABN2WKS6_9ACTN</name>
<dbReference type="PANTHER" id="PTHR43481:SF4">
    <property type="entry name" value="GLYCEROL-1-PHOSPHATE PHOSPHOHYDROLASE 1-RELATED"/>
    <property type="match status" value="1"/>
</dbReference>
<accession>A0ABN2WKS6</accession>
<dbReference type="NCBIfam" id="TIGR01509">
    <property type="entry name" value="HAD-SF-IA-v3"/>
    <property type="match status" value="1"/>
</dbReference>
<dbReference type="SFLD" id="SFLDS00003">
    <property type="entry name" value="Haloacid_Dehalogenase"/>
    <property type="match status" value="1"/>
</dbReference>
<dbReference type="InterPro" id="IPR023214">
    <property type="entry name" value="HAD_sf"/>
</dbReference>